<dbReference type="PANTHER" id="PTHR43390">
    <property type="entry name" value="SIGNAL PEPTIDASE I"/>
    <property type="match status" value="1"/>
</dbReference>
<dbReference type="RefSeq" id="WP_166852864.1">
    <property type="nucleotide sequence ID" value="NZ_JAAONY010000001.1"/>
</dbReference>
<dbReference type="AlphaFoldDB" id="A0A7X0MVI3"/>
<evidence type="ECO:0000259" key="8">
    <source>
        <dbReference type="Pfam" id="PF10502"/>
    </source>
</evidence>
<evidence type="ECO:0000256" key="4">
    <source>
        <dbReference type="ARBA" id="ARBA00019232"/>
    </source>
</evidence>
<keyword evidence="7" id="KW-0645">Protease</keyword>
<feature type="domain" description="Peptidase S26" evidence="8">
    <location>
        <begin position="10"/>
        <end position="185"/>
    </location>
</feature>
<feature type="active site" evidence="6">
    <location>
        <position position="89"/>
    </location>
</feature>
<keyword evidence="10" id="KW-1185">Reference proteome</keyword>
<comment type="catalytic activity">
    <reaction evidence="1 7">
        <text>Cleavage of hydrophobic, N-terminal signal or leader sequences from secreted and periplasmic proteins.</text>
        <dbReference type="EC" id="3.4.21.89"/>
    </reaction>
</comment>
<dbReference type="PRINTS" id="PR00727">
    <property type="entry name" value="LEADERPTASE"/>
</dbReference>
<dbReference type="SUPFAM" id="SSF51306">
    <property type="entry name" value="LexA/Signal peptidase"/>
    <property type="match status" value="1"/>
</dbReference>
<dbReference type="InterPro" id="IPR036286">
    <property type="entry name" value="LexA/Signal_pep-like_sf"/>
</dbReference>
<organism evidence="9 10">
    <name type="scientific">Pseudoteredinibacter isoporae</name>
    <dbReference type="NCBI Taxonomy" id="570281"/>
    <lineage>
        <taxon>Bacteria</taxon>
        <taxon>Pseudomonadati</taxon>
        <taxon>Pseudomonadota</taxon>
        <taxon>Gammaproteobacteria</taxon>
        <taxon>Cellvibrionales</taxon>
        <taxon>Cellvibrionaceae</taxon>
        <taxon>Pseudoteredinibacter</taxon>
    </lineage>
</organism>
<protein>
    <recommendedName>
        <fullName evidence="4 7">Signal peptidase I</fullName>
        <ecNumber evidence="3 7">3.4.21.89</ecNumber>
    </recommendedName>
</protein>
<evidence type="ECO:0000256" key="3">
    <source>
        <dbReference type="ARBA" id="ARBA00013208"/>
    </source>
</evidence>
<evidence type="ECO:0000256" key="2">
    <source>
        <dbReference type="ARBA" id="ARBA00009370"/>
    </source>
</evidence>
<dbReference type="GO" id="GO:0006465">
    <property type="term" value="P:signal peptide processing"/>
    <property type="evidence" value="ECO:0007669"/>
    <property type="project" value="InterPro"/>
</dbReference>
<dbReference type="Pfam" id="PF10502">
    <property type="entry name" value="Peptidase_S26"/>
    <property type="match status" value="1"/>
</dbReference>
<comment type="caution">
    <text evidence="9">The sequence shown here is derived from an EMBL/GenBank/DDBJ whole genome shotgun (WGS) entry which is preliminary data.</text>
</comment>
<evidence type="ECO:0000256" key="6">
    <source>
        <dbReference type="PIRSR" id="PIRSR600223-1"/>
    </source>
</evidence>
<dbReference type="InterPro" id="IPR000223">
    <property type="entry name" value="Pept_S26A_signal_pept_1"/>
</dbReference>
<sequence length="209" mass="23610">MKHFFQENRSFFLFIAGMMMFRSAIADWNDVPTGSMLPTITEGDRITVNKMAYGLRLPFTGTVISAAEMAKRGDIVVFDSVAADKRLVKRVIGVPGDTVSMHRHRLTINGLPLDYENLQDDIYVEKLEGRPHKVRIENVHGPLANFSAVTVPEGHYLVLGDNRNNSADSRVYGFIPQKELRGRAGSVAVSFDYENYFLPRQERFALKLD</sequence>
<evidence type="ECO:0000256" key="5">
    <source>
        <dbReference type="ARBA" id="ARBA00022801"/>
    </source>
</evidence>
<name>A0A7X0MVI3_9GAMM</name>
<dbReference type="Proteomes" id="UP000528457">
    <property type="component" value="Unassembled WGS sequence"/>
</dbReference>
<reference evidence="9 10" key="1">
    <citation type="submission" date="2020-08" db="EMBL/GenBank/DDBJ databases">
        <title>Genomic Encyclopedia of Type Strains, Phase IV (KMG-IV): sequencing the most valuable type-strain genomes for metagenomic binning, comparative biology and taxonomic classification.</title>
        <authorList>
            <person name="Goeker M."/>
        </authorList>
    </citation>
    <scope>NUCLEOTIDE SEQUENCE [LARGE SCALE GENOMIC DNA]</scope>
    <source>
        <strain evidence="9 10">DSM 22368</strain>
    </source>
</reference>
<proteinExistence type="inferred from homology"/>
<dbReference type="GO" id="GO:0004252">
    <property type="term" value="F:serine-type endopeptidase activity"/>
    <property type="evidence" value="ECO:0007669"/>
    <property type="project" value="InterPro"/>
</dbReference>
<dbReference type="Gene3D" id="2.10.109.10">
    <property type="entry name" value="Umud Fragment, subunit A"/>
    <property type="match status" value="1"/>
</dbReference>
<dbReference type="NCBIfam" id="TIGR02227">
    <property type="entry name" value="sigpep_I_bact"/>
    <property type="match status" value="1"/>
</dbReference>
<evidence type="ECO:0000256" key="7">
    <source>
        <dbReference type="RuleBase" id="RU362042"/>
    </source>
</evidence>
<feature type="active site" evidence="6">
    <location>
        <position position="35"/>
    </location>
</feature>
<dbReference type="InParanoid" id="A0A7X0MVI3"/>
<dbReference type="EC" id="3.4.21.89" evidence="3 7"/>
<dbReference type="InterPro" id="IPR019533">
    <property type="entry name" value="Peptidase_S26"/>
</dbReference>
<dbReference type="InterPro" id="IPR019758">
    <property type="entry name" value="Pept_S26A_signal_pept_1_CS"/>
</dbReference>
<dbReference type="InterPro" id="IPR019757">
    <property type="entry name" value="Pept_S26A_signal_pept_1_Lys-AS"/>
</dbReference>
<evidence type="ECO:0000313" key="10">
    <source>
        <dbReference type="Proteomes" id="UP000528457"/>
    </source>
</evidence>
<dbReference type="EMBL" id="JACHHT010000001">
    <property type="protein sequence ID" value="MBB6519874.1"/>
    <property type="molecule type" value="Genomic_DNA"/>
</dbReference>
<dbReference type="PROSITE" id="PS00761">
    <property type="entry name" value="SPASE_I_3"/>
    <property type="match status" value="1"/>
</dbReference>
<comment type="subcellular location">
    <subcellularLocation>
        <location evidence="7">Membrane</location>
        <topology evidence="7">Multi-pass membrane protein</topology>
    </subcellularLocation>
</comment>
<dbReference type="PROSITE" id="PS00760">
    <property type="entry name" value="SPASE_I_2"/>
    <property type="match status" value="1"/>
</dbReference>
<evidence type="ECO:0000256" key="1">
    <source>
        <dbReference type="ARBA" id="ARBA00000677"/>
    </source>
</evidence>
<dbReference type="PANTHER" id="PTHR43390:SF1">
    <property type="entry name" value="CHLOROPLAST PROCESSING PEPTIDASE"/>
    <property type="match status" value="1"/>
</dbReference>
<dbReference type="GO" id="GO:0009003">
    <property type="term" value="F:signal peptidase activity"/>
    <property type="evidence" value="ECO:0007669"/>
    <property type="project" value="UniProtKB-EC"/>
</dbReference>
<dbReference type="GO" id="GO:0016020">
    <property type="term" value="C:membrane"/>
    <property type="evidence" value="ECO:0007669"/>
    <property type="project" value="UniProtKB-SubCell"/>
</dbReference>
<accession>A0A7X0MVI3</accession>
<keyword evidence="5 7" id="KW-0378">Hydrolase</keyword>
<comment type="similarity">
    <text evidence="2 7">Belongs to the peptidase S26 family.</text>
</comment>
<gene>
    <name evidence="9" type="ORF">HNR48_000152</name>
</gene>
<evidence type="ECO:0000313" key="9">
    <source>
        <dbReference type="EMBL" id="MBB6519874.1"/>
    </source>
</evidence>
<dbReference type="CDD" id="cd06530">
    <property type="entry name" value="S26_SPase_I"/>
    <property type="match status" value="1"/>
</dbReference>